<evidence type="ECO:0000313" key="2">
    <source>
        <dbReference type="Proteomes" id="UP000054560"/>
    </source>
</evidence>
<reference evidence="1 2" key="1">
    <citation type="submission" date="2011-02" db="EMBL/GenBank/DDBJ databases">
        <title>The Genome Sequence of Sphaeroforma arctica JP610.</title>
        <authorList>
            <consortium name="The Broad Institute Genome Sequencing Platform"/>
            <person name="Russ C."/>
            <person name="Cuomo C."/>
            <person name="Young S.K."/>
            <person name="Zeng Q."/>
            <person name="Gargeya S."/>
            <person name="Alvarado L."/>
            <person name="Berlin A."/>
            <person name="Chapman S.B."/>
            <person name="Chen Z."/>
            <person name="Freedman E."/>
            <person name="Gellesch M."/>
            <person name="Goldberg J."/>
            <person name="Griggs A."/>
            <person name="Gujja S."/>
            <person name="Heilman E."/>
            <person name="Heiman D."/>
            <person name="Howarth C."/>
            <person name="Mehta T."/>
            <person name="Neiman D."/>
            <person name="Pearson M."/>
            <person name="Roberts A."/>
            <person name="Saif S."/>
            <person name="Shea T."/>
            <person name="Shenoy N."/>
            <person name="Sisk P."/>
            <person name="Stolte C."/>
            <person name="Sykes S."/>
            <person name="White J."/>
            <person name="Yandava C."/>
            <person name="Burger G."/>
            <person name="Gray M.W."/>
            <person name="Holland P.W.H."/>
            <person name="King N."/>
            <person name="Lang F.B.F."/>
            <person name="Roger A.J."/>
            <person name="Ruiz-Trillo I."/>
            <person name="Haas B."/>
            <person name="Nusbaum C."/>
            <person name="Birren B."/>
        </authorList>
    </citation>
    <scope>NUCLEOTIDE SEQUENCE [LARGE SCALE GENOMIC DNA]</scope>
    <source>
        <strain evidence="1 2">JP610</strain>
    </source>
</reference>
<keyword evidence="2" id="KW-1185">Reference proteome</keyword>
<dbReference type="RefSeq" id="XP_014158689.1">
    <property type="nucleotide sequence ID" value="XM_014303214.1"/>
</dbReference>
<dbReference type="OrthoDB" id="66881at2759"/>
<evidence type="ECO:0000313" key="1">
    <source>
        <dbReference type="EMBL" id="KNC84788.1"/>
    </source>
</evidence>
<dbReference type="GeneID" id="25903500"/>
<dbReference type="Proteomes" id="UP000054560">
    <property type="component" value="Unassembled WGS sequence"/>
</dbReference>
<evidence type="ECO:0008006" key="3">
    <source>
        <dbReference type="Google" id="ProtNLM"/>
    </source>
</evidence>
<sequence length="452" mass="49132">MNLLMTKSMTNADTHTQRVAILGAGPIGIECASALQRSLPNISEIIILEAGDTIASNIRQNWPHVRLFSPWKYNTSTSSREVLRSDGQDAEGYDGDKCVTGGEYIDQYLEPVAKALVKCDNVQLHLRTRVVSVGRSGLLKRDMGKEARSKGKFNILCTRIPLGGKKESVGDEFCFRDVDAVLDCTGTRSDYSWFGEGGMPAIGEKQLSRDKDSGSFFTRLIPQVGEVKGKRVAVIGSGYSAATSVRNLIDSPTVQQIYWLTRRVLGKSGQLYRVLEGDALQNRAALCEMANELVSRNPEPEGDGSGMENKVAHIDNCTITYATLNESTNGSTPTITLTIDATDPTAERLPVHKLDVDYLVSNVGMRPDLSIHSELQVHTCYATEGPMALAATLLGASGDCLTQATPGIDSLLTPEPNFFVLGNKSYGRSSAFLMRVGIEQAEAVALYLREQI</sequence>
<organism evidence="1 2">
    <name type="scientific">Sphaeroforma arctica JP610</name>
    <dbReference type="NCBI Taxonomy" id="667725"/>
    <lineage>
        <taxon>Eukaryota</taxon>
        <taxon>Ichthyosporea</taxon>
        <taxon>Ichthyophonida</taxon>
        <taxon>Sphaeroforma</taxon>
    </lineage>
</organism>
<dbReference type="AlphaFoldDB" id="A0A0L0G961"/>
<dbReference type="InterPro" id="IPR036188">
    <property type="entry name" value="FAD/NAD-bd_sf"/>
</dbReference>
<accession>A0A0L0G961</accession>
<proteinExistence type="predicted"/>
<dbReference type="SUPFAM" id="SSF51905">
    <property type="entry name" value="FAD/NAD(P)-binding domain"/>
    <property type="match status" value="1"/>
</dbReference>
<name>A0A0L0G961_9EUKA</name>
<dbReference type="EMBL" id="KQ241740">
    <property type="protein sequence ID" value="KNC84788.1"/>
    <property type="molecule type" value="Genomic_DNA"/>
</dbReference>
<dbReference type="Gene3D" id="3.50.50.60">
    <property type="entry name" value="FAD/NAD(P)-binding domain"/>
    <property type="match status" value="1"/>
</dbReference>
<dbReference type="eggNOG" id="ENOG502SDHZ">
    <property type="taxonomic scope" value="Eukaryota"/>
</dbReference>
<protein>
    <recommendedName>
        <fullName evidence="3">FAD/NAD(P)-binding domain-containing protein</fullName>
    </recommendedName>
</protein>
<gene>
    <name evidence="1" type="ORF">SARC_02996</name>
</gene>